<keyword evidence="3" id="KW-1185">Reference proteome</keyword>
<proteinExistence type="predicted"/>
<feature type="domain" description="Sulfotransferase" evidence="1">
    <location>
        <begin position="2"/>
        <end position="34"/>
    </location>
</feature>
<evidence type="ECO:0000259" key="1">
    <source>
        <dbReference type="Pfam" id="PF00685"/>
    </source>
</evidence>
<protein>
    <recommendedName>
        <fullName evidence="1">Sulfotransferase domain-containing protein</fullName>
    </recommendedName>
</protein>
<name>A0AAW0U7I8_SCYPA</name>
<dbReference type="GO" id="GO:0008146">
    <property type="term" value="F:sulfotransferase activity"/>
    <property type="evidence" value="ECO:0007669"/>
    <property type="project" value="InterPro"/>
</dbReference>
<dbReference type="InterPro" id="IPR027417">
    <property type="entry name" value="P-loop_NTPase"/>
</dbReference>
<gene>
    <name evidence="2" type="ORF">O3P69_005270</name>
</gene>
<sequence>MFYRNGMVGDWKKHFSPELQEMVDQWIQKNLNDSDLSPEVRRLAAEGSPSANWYCAATNDAKDTLMTTPRLFMTRLHSLRLGYHCLAELNDTLPITSHRHRLTHHAHERIPAPKVKEDTYQQLNNRTYTTSGPSLRQ</sequence>
<dbReference type="Proteomes" id="UP001487740">
    <property type="component" value="Unassembled WGS sequence"/>
</dbReference>
<accession>A0AAW0U7I8</accession>
<evidence type="ECO:0000313" key="3">
    <source>
        <dbReference type="Proteomes" id="UP001487740"/>
    </source>
</evidence>
<organism evidence="2 3">
    <name type="scientific">Scylla paramamosain</name>
    <name type="common">Mud crab</name>
    <dbReference type="NCBI Taxonomy" id="85552"/>
    <lineage>
        <taxon>Eukaryota</taxon>
        <taxon>Metazoa</taxon>
        <taxon>Ecdysozoa</taxon>
        <taxon>Arthropoda</taxon>
        <taxon>Crustacea</taxon>
        <taxon>Multicrustacea</taxon>
        <taxon>Malacostraca</taxon>
        <taxon>Eumalacostraca</taxon>
        <taxon>Eucarida</taxon>
        <taxon>Decapoda</taxon>
        <taxon>Pleocyemata</taxon>
        <taxon>Brachyura</taxon>
        <taxon>Eubrachyura</taxon>
        <taxon>Portunoidea</taxon>
        <taxon>Portunidae</taxon>
        <taxon>Portuninae</taxon>
        <taxon>Scylla</taxon>
    </lineage>
</organism>
<dbReference type="AlphaFoldDB" id="A0AAW0U7I8"/>
<dbReference type="SUPFAM" id="SSF52540">
    <property type="entry name" value="P-loop containing nucleoside triphosphate hydrolases"/>
    <property type="match status" value="1"/>
</dbReference>
<comment type="caution">
    <text evidence="2">The sequence shown here is derived from an EMBL/GenBank/DDBJ whole genome shotgun (WGS) entry which is preliminary data.</text>
</comment>
<reference evidence="2 3" key="1">
    <citation type="submission" date="2023-03" db="EMBL/GenBank/DDBJ databases">
        <title>High-quality genome of Scylla paramamosain provides insights in environmental adaptation.</title>
        <authorList>
            <person name="Zhang L."/>
        </authorList>
    </citation>
    <scope>NUCLEOTIDE SEQUENCE [LARGE SCALE GENOMIC DNA]</scope>
    <source>
        <strain evidence="2">LZ_2023a</strain>
        <tissue evidence="2">Muscle</tissue>
    </source>
</reference>
<dbReference type="InterPro" id="IPR000863">
    <property type="entry name" value="Sulfotransferase_dom"/>
</dbReference>
<dbReference type="Pfam" id="PF00685">
    <property type="entry name" value="Sulfotransfer_1"/>
    <property type="match status" value="1"/>
</dbReference>
<evidence type="ECO:0000313" key="2">
    <source>
        <dbReference type="EMBL" id="KAK8396058.1"/>
    </source>
</evidence>
<dbReference type="Gene3D" id="3.40.50.300">
    <property type="entry name" value="P-loop containing nucleotide triphosphate hydrolases"/>
    <property type="match status" value="1"/>
</dbReference>
<dbReference type="EMBL" id="JARAKH010000016">
    <property type="protein sequence ID" value="KAK8396058.1"/>
    <property type="molecule type" value="Genomic_DNA"/>
</dbReference>